<sequence>MPERNPASFKYIKDIPYQPERFSQFNLNIRQHPEQARLSTGNERERRVIEPPPIVQISLNGVSAENEGNWLQSPNYFMCANLVHPTNDSKVYTPHHPALAGQVVSAMYKLKDIDNQDGAYCVFGDLSVKAEGEFRLKFTLFKIQDAKVINVMSIISSPFMIYTAKAYPGAMEPTFLSRSFYDQGARIRIRKENSLQTSNKRKAQCEVASNRQNRHRQSGQDSPHYMHSSPSVSPPLSHGSPTEAFSPSLFPTITSSGSPHSSHGSARASDGWHPTIGTPTSAPLSPFPSPPLCTLKEITSTGHYPRHELPILPPLRNLPHGHVLPPPGLLSLSETVHHSRRMA</sequence>
<dbReference type="GeneID" id="75917312"/>
<dbReference type="PANTHER" id="PTHR33572">
    <property type="entry name" value="SPORE DEVELOPMENT REGULATOR VOSA"/>
    <property type="match status" value="1"/>
</dbReference>
<feature type="region of interest" description="Disordered" evidence="5">
    <location>
        <begin position="191"/>
        <end position="277"/>
    </location>
</feature>
<accession>A0AAD5E431</accession>
<dbReference type="Proteomes" id="UP001206595">
    <property type="component" value="Unassembled WGS sequence"/>
</dbReference>
<feature type="compositionally biased region" description="Low complexity" evidence="5">
    <location>
        <begin position="255"/>
        <end position="269"/>
    </location>
</feature>
<dbReference type="Gene3D" id="2.60.40.3960">
    <property type="entry name" value="Velvet domain"/>
    <property type="match status" value="1"/>
</dbReference>
<dbReference type="EMBL" id="MU620965">
    <property type="protein sequence ID" value="KAI8575975.1"/>
    <property type="molecule type" value="Genomic_DNA"/>
</dbReference>
<evidence type="ECO:0000256" key="5">
    <source>
        <dbReference type="SAM" id="MobiDB-lite"/>
    </source>
</evidence>
<comment type="caution">
    <text evidence="7">The sequence shown here is derived from an EMBL/GenBank/DDBJ whole genome shotgun (WGS) entry which is preliminary data.</text>
</comment>
<dbReference type="InterPro" id="IPR037525">
    <property type="entry name" value="Velvet_dom"/>
</dbReference>
<keyword evidence="8" id="KW-1185">Reference proteome</keyword>
<evidence type="ECO:0000256" key="3">
    <source>
        <dbReference type="ARBA" id="ARBA00023163"/>
    </source>
</evidence>
<organism evidence="7 8">
    <name type="scientific">Umbelopsis ramanniana AG</name>
    <dbReference type="NCBI Taxonomy" id="1314678"/>
    <lineage>
        <taxon>Eukaryota</taxon>
        <taxon>Fungi</taxon>
        <taxon>Fungi incertae sedis</taxon>
        <taxon>Mucoromycota</taxon>
        <taxon>Mucoromycotina</taxon>
        <taxon>Umbelopsidomycetes</taxon>
        <taxon>Umbelopsidales</taxon>
        <taxon>Umbelopsidaceae</taxon>
        <taxon>Umbelopsis</taxon>
    </lineage>
</organism>
<keyword evidence="3" id="KW-0804">Transcription</keyword>
<name>A0AAD5E431_UMBRA</name>
<reference evidence="7" key="1">
    <citation type="submission" date="2021-06" db="EMBL/GenBank/DDBJ databases">
        <authorList>
            <consortium name="DOE Joint Genome Institute"/>
            <person name="Mondo S.J."/>
            <person name="Amses K.R."/>
            <person name="Simmons D.R."/>
            <person name="Longcore J.E."/>
            <person name="Seto K."/>
            <person name="Alves G.H."/>
            <person name="Bonds A.E."/>
            <person name="Quandt C.A."/>
            <person name="Davis W.J."/>
            <person name="Chang Y."/>
            <person name="Letcher P.M."/>
            <person name="Powell M.J."/>
            <person name="Kuo A."/>
            <person name="Labutti K."/>
            <person name="Pangilinan J."/>
            <person name="Andreopoulos W."/>
            <person name="Tritt A."/>
            <person name="Riley R."/>
            <person name="Hundley H."/>
            <person name="Johnson J."/>
            <person name="Lipzen A."/>
            <person name="Barry K."/>
            <person name="Berbee M.L."/>
            <person name="Buchler N.E."/>
            <person name="Grigoriev I.V."/>
            <person name="Spatafora J.W."/>
            <person name="Stajich J.E."/>
            <person name="James T.Y."/>
        </authorList>
    </citation>
    <scope>NUCLEOTIDE SEQUENCE</scope>
    <source>
        <strain evidence="7">AG</strain>
    </source>
</reference>
<proteinExistence type="predicted"/>
<dbReference type="InterPro" id="IPR021740">
    <property type="entry name" value="Velvet"/>
</dbReference>
<dbReference type="Pfam" id="PF11754">
    <property type="entry name" value="Velvet"/>
    <property type="match status" value="2"/>
</dbReference>
<dbReference type="InterPro" id="IPR038491">
    <property type="entry name" value="Velvet_dom_sf"/>
</dbReference>
<feature type="compositionally biased region" description="Polar residues" evidence="5">
    <location>
        <begin position="243"/>
        <end position="254"/>
    </location>
</feature>
<gene>
    <name evidence="7" type="ORF">K450DRAFT_259241</name>
</gene>
<dbReference type="GO" id="GO:0005634">
    <property type="term" value="C:nucleus"/>
    <property type="evidence" value="ECO:0007669"/>
    <property type="project" value="UniProtKB-SubCell"/>
</dbReference>
<evidence type="ECO:0000256" key="2">
    <source>
        <dbReference type="ARBA" id="ARBA00023015"/>
    </source>
</evidence>
<keyword evidence="4" id="KW-0539">Nucleus</keyword>
<feature type="domain" description="Velvet" evidence="6">
    <location>
        <begin position="19"/>
        <end position="190"/>
    </location>
</feature>
<protein>
    <recommendedName>
        <fullName evidence="6">Velvet domain-containing protein</fullName>
    </recommendedName>
</protein>
<dbReference type="PROSITE" id="PS51821">
    <property type="entry name" value="VELVET"/>
    <property type="match status" value="1"/>
</dbReference>
<evidence type="ECO:0000313" key="7">
    <source>
        <dbReference type="EMBL" id="KAI8575975.1"/>
    </source>
</evidence>
<evidence type="ECO:0000256" key="4">
    <source>
        <dbReference type="ARBA" id="ARBA00023242"/>
    </source>
</evidence>
<dbReference type="PANTHER" id="PTHR33572:SF18">
    <property type="entry name" value="SPORE DEVELOPMENT REGULATOR VOSA"/>
    <property type="match status" value="1"/>
</dbReference>
<reference evidence="7" key="2">
    <citation type="journal article" date="2022" name="Proc. Natl. Acad. Sci. U.S.A.">
        <title>Diploid-dominant life cycles characterize the early evolution of Fungi.</title>
        <authorList>
            <person name="Amses K.R."/>
            <person name="Simmons D.R."/>
            <person name="Longcore J.E."/>
            <person name="Mondo S.J."/>
            <person name="Seto K."/>
            <person name="Jeronimo G.H."/>
            <person name="Bonds A.E."/>
            <person name="Quandt C.A."/>
            <person name="Davis W.J."/>
            <person name="Chang Y."/>
            <person name="Federici B.A."/>
            <person name="Kuo A."/>
            <person name="LaButti K."/>
            <person name="Pangilinan J."/>
            <person name="Andreopoulos W."/>
            <person name="Tritt A."/>
            <person name="Riley R."/>
            <person name="Hundley H."/>
            <person name="Johnson J."/>
            <person name="Lipzen A."/>
            <person name="Barry K."/>
            <person name="Lang B.F."/>
            <person name="Cuomo C.A."/>
            <person name="Buchler N.E."/>
            <person name="Grigoriev I.V."/>
            <person name="Spatafora J.W."/>
            <person name="Stajich J.E."/>
            <person name="James T.Y."/>
        </authorList>
    </citation>
    <scope>NUCLEOTIDE SEQUENCE</scope>
    <source>
        <strain evidence="7">AG</strain>
    </source>
</reference>
<comment type="subcellular location">
    <subcellularLocation>
        <location evidence="1">Nucleus</location>
    </subcellularLocation>
</comment>
<feature type="compositionally biased region" description="Low complexity" evidence="5">
    <location>
        <begin position="228"/>
        <end position="241"/>
    </location>
</feature>
<dbReference type="AlphaFoldDB" id="A0AAD5E431"/>
<evidence type="ECO:0000259" key="6">
    <source>
        <dbReference type="PROSITE" id="PS51821"/>
    </source>
</evidence>
<keyword evidence="2" id="KW-0805">Transcription regulation</keyword>
<evidence type="ECO:0000313" key="8">
    <source>
        <dbReference type="Proteomes" id="UP001206595"/>
    </source>
</evidence>
<evidence type="ECO:0000256" key="1">
    <source>
        <dbReference type="ARBA" id="ARBA00004123"/>
    </source>
</evidence>
<dbReference type="RefSeq" id="XP_051440979.1">
    <property type="nucleotide sequence ID" value="XM_051591969.1"/>
</dbReference>